<dbReference type="GO" id="GO:0015276">
    <property type="term" value="F:ligand-gated monoatomic ion channel activity"/>
    <property type="evidence" value="ECO:0007669"/>
    <property type="project" value="InterPro"/>
</dbReference>
<comment type="subcellular location">
    <subcellularLocation>
        <location evidence="1">Cell membrane</location>
        <topology evidence="1">Multi-pass membrane protein</topology>
    </subcellularLocation>
</comment>
<accession>A0A9P0E7N0</accession>
<dbReference type="GO" id="GO:0038023">
    <property type="term" value="F:signaling receptor activity"/>
    <property type="evidence" value="ECO:0007669"/>
    <property type="project" value="InterPro"/>
</dbReference>
<dbReference type="InterPro" id="IPR001320">
    <property type="entry name" value="Iontro_rcpt_C"/>
</dbReference>
<dbReference type="Proteomes" id="UP001152798">
    <property type="component" value="Chromosome 1"/>
</dbReference>
<dbReference type="PANTHER" id="PTHR42643">
    <property type="entry name" value="IONOTROPIC RECEPTOR 20A-RELATED"/>
    <property type="match status" value="1"/>
</dbReference>
<dbReference type="GO" id="GO:0005886">
    <property type="term" value="C:plasma membrane"/>
    <property type="evidence" value="ECO:0007669"/>
    <property type="project" value="UniProtKB-SubCell"/>
</dbReference>
<dbReference type="SUPFAM" id="SSF53850">
    <property type="entry name" value="Periplasmic binding protein-like II"/>
    <property type="match status" value="1"/>
</dbReference>
<evidence type="ECO:0000256" key="2">
    <source>
        <dbReference type="ARBA" id="ARBA00008685"/>
    </source>
</evidence>
<evidence type="ECO:0000259" key="12">
    <source>
        <dbReference type="Pfam" id="PF00060"/>
    </source>
</evidence>
<evidence type="ECO:0000256" key="1">
    <source>
        <dbReference type="ARBA" id="ARBA00004651"/>
    </source>
</evidence>
<proteinExistence type="inferred from homology"/>
<dbReference type="PRINTS" id="PR00177">
    <property type="entry name" value="NMDARECEPTOR"/>
</dbReference>
<protein>
    <recommendedName>
        <fullName evidence="12">Ionotropic glutamate receptor C-terminal domain-containing protein</fullName>
    </recommendedName>
</protein>
<dbReference type="EMBL" id="OV725077">
    <property type="protein sequence ID" value="CAH1389914.1"/>
    <property type="molecule type" value="Genomic_DNA"/>
</dbReference>
<evidence type="ECO:0000256" key="5">
    <source>
        <dbReference type="ARBA" id="ARBA00022989"/>
    </source>
</evidence>
<dbReference type="GO" id="GO:0050906">
    <property type="term" value="P:detection of stimulus involved in sensory perception"/>
    <property type="evidence" value="ECO:0007669"/>
    <property type="project" value="UniProtKB-ARBA"/>
</dbReference>
<feature type="transmembrane region" description="Helical" evidence="10">
    <location>
        <begin position="335"/>
        <end position="362"/>
    </location>
</feature>
<dbReference type="Gene3D" id="1.10.287.70">
    <property type="match status" value="1"/>
</dbReference>
<keyword evidence="7" id="KW-0675">Receptor</keyword>
<reference evidence="13" key="1">
    <citation type="submission" date="2022-01" db="EMBL/GenBank/DDBJ databases">
        <authorList>
            <person name="King R."/>
        </authorList>
    </citation>
    <scope>NUCLEOTIDE SEQUENCE</scope>
</reference>
<feature type="chain" id="PRO_5040497258" description="Ionotropic glutamate receptor C-terminal domain-containing protein" evidence="11">
    <location>
        <begin position="16"/>
        <end position="613"/>
    </location>
</feature>
<dbReference type="AlphaFoldDB" id="A0A9P0E7N0"/>
<keyword evidence="14" id="KW-1185">Reference proteome</keyword>
<sequence>MRWELLLALIRCVSCGMLGMFHWNRDDLIDAVEFIAKRNFHGNCLCFFYPRQDPPDLIFSNLLVRMNKRWTPIVPTILPSVSYLKTGKYVVANFIKCSYVIPIRNYNYTSQLQEIMYHPWNTLYRVGDSPHTRFIVVVDGEILKDEAYKALKMMFLFGDIDVIIVGLENNVVSTFTLFPYGKEGESCPEDNVKLSRIAQWNGQFTEVDFFPNKVPNSFRGCDFPVSTVRYPPFMFSTNDGKYDGIDYRLIEIITEKINASLRIIFYSGIDGWLWQKGGKIYGSLNDLREGYSWATVSGISNNLMHYPVTTIESPYVFSKLMWYFPNPLPIEKWKFVYLAFSVKLWISCTITAVLTPCFFYLFANVRRIEFYFTEFEKSCFTLWSIAFGNSTGFMPKTVYFRFLFSLWLFFTIHLNLAYTASLTGLITGGKMESKVTTLDDIVERNLTTAMFSYLVAPLSTLKEPKVRKAVSSYVVVNNYDEIFTKMITFRNLSIVDNDVYIDHLIFKKKLQIYQTPVTLLRVPTGVMMRRNHFMFERIDKMVQRLILAGISDKLVEDFTVPLWKHQDKTIWKAVDIDALAGPFILYGCGIFLSIAAFFIEIIYFHRKKFNLLK</sequence>
<feature type="signal peptide" evidence="11">
    <location>
        <begin position="1"/>
        <end position="15"/>
    </location>
</feature>
<evidence type="ECO:0000256" key="9">
    <source>
        <dbReference type="PIRSR" id="PIRSR601508-2"/>
    </source>
</evidence>
<evidence type="ECO:0000256" key="11">
    <source>
        <dbReference type="SAM" id="SignalP"/>
    </source>
</evidence>
<dbReference type="InterPro" id="IPR052192">
    <property type="entry name" value="Insect_Ionotropic_Sensory_Rcpt"/>
</dbReference>
<dbReference type="PANTHER" id="PTHR42643:SF30">
    <property type="entry name" value="IONOTROPIC RECEPTOR 40A-RELATED"/>
    <property type="match status" value="1"/>
</dbReference>
<dbReference type="OrthoDB" id="6602915at2759"/>
<feature type="transmembrane region" description="Helical" evidence="10">
    <location>
        <begin position="398"/>
        <end position="418"/>
    </location>
</feature>
<evidence type="ECO:0000313" key="13">
    <source>
        <dbReference type="EMBL" id="CAH1389914.1"/>
    </source>
</evidence>
<feature type="domain" description="Ionotropic glutamate receptor C-terminal" evidence="12">
    <location>
        <begin position="341"/>
        <end position="589"/>
    </location>
</feature>
<evidence type="ECO:0000313" key="14">
    <source>
        <dbReference type="Proteomes" id="UP001152798"/>
    </source>
</evidence>
<feature type="transmembrane region" description="Helical" evidence="10">
    <location>
        <begin position="583"/>
        <end position="604"/>
    </location>
</feature>
<evidence type="ECO:0000256" key="4">
    <source>
        <dbReference type="ARBA" id="ARBA00022692"/>
    </source>
</evidence>
<gene>
    <name evidence="13" type="ORF">NEZAVI_LOCUS1204</name>
</gene>
<organism evidence="13 14">
    <name type="scientific">Nezara viridula</name>
    <name type="common">Southern green stink bug</name>
    <name type="synonym">Cimex viridulus</name>
    <dbReference type="NCBI Taxonomy" id="85310"/>
    <lineage>
        <taxon>Eukaryota</taxon>
        <taxon>Metazoa</taxon>
        <taxon>Ecdysozoa</taxon>
        <taxon>Arthropoda</taxon>
        <taxon>Hexapoda</taxon>
        <taxon>Insecta</taxon>
        <taxon>Pterygota</taxon>
        <taxon>Neoptera</taxon>
        <taxon>Paraneoptera</taxon>
        <taxon>Hemiptera</taxon>
        <taxon>Heteroptera</taxon>
        <taxon>Panheteroptera</taxon>
        <taxon>Pentatomomorpha</taxon>
        <taxon>Pentatomoidea</taxon>
        <taxon>Pentatomidae</taxon>
        <taxon>Pentatominae</taxon>
        <taxon>Nezara</taxon>
    </lineage>
</organism>
<keyword evidence="3" id="KW-1003">Cell membrane</keyword>
<dbReference type="Pfam" id="PF00060">
    <property type="entry name" value="Lig_chan"/>
    <property type="match status" value="1"/>
</dbReference>
<evidence type="ECO:0000256" key="7">
    <source>
        <dbReference type="ARBA" id="ARBA00023170"/>
    </source>
</evidence>
<keyword evidence="8" id="KW-0325">Glycoprotein</keyword>
<keyword evidence="11" id="KW-0732">Signal</keyword>
<dbReference type="InterPro" id="IPR001508">
    <property type="entry name" value="Iono_Glu_rcpt_met"/>
</dbReference>
<keyword evidence="5 10" id="KW-1133">Transmembrane helix</keyword>
<keyword evidence="4 10" id="KW-0812">Transmembrane</keyword>
<keyword evidence="6 10" id="KW-0472">Membrane</keyword>
<evidence type="ECO:0000256" key="8">
    <source>
        <dbReference type="ARBA" id="ARBA00023180"/>
    </source>
</evidence>
<comment type="similarity">
    <text evidence="2">Belongs to the glutamate-gated ion channel (TC 1.A.10.1) family.</text>
</comment>
<evidence type="ECO:0000256" key="6">
    <source>
        <dbReference type="ARBA" id="ARBA00023136"/>
    </source>
</evidence>
<name>A0A9P0E7N0_NEZVI</name>
<evidence type="ECO:0000256" key="3">
    <source>
        <dbReference type="ARBA" id="ARBA00022475"/>
    </source>
</evidence>
<feature type="site" description="Crucial to convey clamshell closure to channel opening" evidence="9">
    <location>
        <position position="435"/>
    </location>
</feature>
<evidence type="ECO:0000256" key="10">
    <source>
        <dbReference type="SAM" id="Phobius"/>
    </source>
</evidence>